<feature type="compositionally biased region" description="Basic and acidic residues" evidence="3">
    <location>
        <begin position="82"/>
        <end position="97"/>
    </location>
</feature>
<dbReference type="PANTHER" id="PTHR14773:SF0">
    <property type="entry name" value="WD REPEAT-CONTAINING PROTEIN 76"/>
    <property type="match status" value="1"/>
</dbReference>
<protein>
    <submittedName>
        <fullName evidence="4">Uncharacterized protein</fullName>
    </submittedName>
</protein>
<dbReference type="AlphaFoldDB" id="A0A7S2WS01"/>
<dbReference type="InterPro" id="IPR050853">
    <property type="entry name" value="WD_repeat_DNA-damage-binding"/>
</dbReference>
<name>A0A7S2WS01_9STRA</name>
<evidence type="ECO:0000256" key="1">
    <source>
        <dbReference type="ARBA" id="ARBA00022574"/>
    </source>
</evidence>
<dbReference type="GO" id="GO:2000001">
    <property type="term" value="P:regulation of DNA damage checkpoint"/>
    <property type="evidence" value="ECO:0007669"/>
    <property type="project" value="TreeGrafter"/>
</dbReference>
<evidence type="ECO:0000256" key="2">
    <source>
        <dbReference type="ARBA" id="ARBA00022737"/>
    </source>
</evidence>
<accession>A0A7S2WS01</accession>
<dbReference type="GO" id="GO:0005634">
    <property type="term" value="C:nucleus"/>
    <property type="evidence" value="ECO:0007669"/>
    <property type="project" value="TreeGrafter"/>
</dbReference>
<keyword evidence="2" id="KW-0677">Repeat</keyword>
<keyword evidence="1" id="KW-0853">WD repeat</keyword>
<organism evidence="4">
    <name type="scientific">Rhizochromulina marina</name>
    <dbReference type="NCBI Taxonomy" id="1034831"/>
    <lineage>
        <taxon>Eukaryota</taxon>
        <taxon>Sar</taxon>
        <taxon>Stramenopiles</taxon>
        <taxon>Ochrophyta</taxon>
        <taxon>Dictyochophyceae</taxon>
        <taxon>Rhizochromulinales</taxon>
        <taxon>Rhizochromulina</taxon>
    </lineage>
</organism>
<reference evidence="4" key="1">
    <citation type="submission" date="2021-01" db="EMBL/GenBank/DDBJ databases">
        <authorList>
            <person name="Corre E."/>
            <person name="Pelletier E."/>
            <person name="Niang G."/>
            <person name="Scheremetjew M."/>
            <person name="Finn R."/>
            <person name="Kale V."/>
            <person name="Holt S."/>
            <person name="Cochrane G."/>
            <person name="Meng A."/>
            <person name="Brown T."/>
            <person name="Cohen L."/>
        </authorList>
    </citation>
    <scope>NUCLEOTIDE SEQUENCE</scope>
    <source>
        <strain evidence="4">CCMP1243</strain>
    </source>
</reference>
<dbReference type="EMBL" id="HBHJ01023941">
    <property type="protein sequence ID" value="CAD9702639.1"/>
    <property type="molecule type" value="Transcribed_RNA"/>
</dbReference>
<feature type="compositionally biased region" description="Basic and acidic residues" evidence="3">
    <location>
        <begin position="30"/>
        <end position="39"/>
    </location>
</feature>
<proteinExistence type="predicted"/>
<dbReference type="GO" id="GO:0003677">
    <property type="term" value="F:DNA binding"/>
    <property type="evidence" value="ECO:0007669"/>
    <property type="project" value="TreeGrafter"/>
</dbReference>
<sequence>MSEYEELRRRNIERNKEVMRALGLDQTDFALHRAADRKSSASSSGPKRKSKKRPAADPDHAPGPRRRSSRLQGQSPTSVVDGHAEEVLSGGEERGRSTMEAPLHASEEDHALAEAEHLRWAGKQKKASVVGTASYQHTLHRVRTMDEAALARRIKAIERAAGQHAVVKMRLFARVLCLEGHDELASDATASLQRLIELLGDPGEGQDD</sequence>
<gene>
    <name evidence="4" type="ORF">RMAR1173_LOCUS15793</name>
</gene>
<evidence type="ECO:0000256" key="3">
    <source>
        <dbReference type="SAM" id="MobiDB-lite"/>
    </source>
</evidence>
<feature type="region of interest" description="Disordered" evidence="3">
    <location>
        <begin position="25"/>
        <end position="108"/>
    </location>
</feature>
<evidence type="ECO:0000313" key="4">
    <source>
        <dbReference type="EMBL" id="CAD9702639.1"/>
    </source>
</evidence>
<dbReference type="PANTHER" id="PTHR14773">
    <property type="entry name" value="WD REPEAT-CONTAINING PROTEIN 76"/>
    <property type="match status" value="1"/>
</dbReference>